<feature type="domain" description="Concentrative nucleoside transporter N-terminal" evidence="8">
    <location>
        <begin position="8"/>
        <end position="80"/>
    </location>
</feature>
<comment type="subcellular location">
    <subcellularLocation>
        <location evidence="1">Cell membrane</location>
        <topology evidence="1">Multi-pass membrane protein</topology>
    </subcellularLocation>
</comment>
<dbReference type="InterPro" id="IPR011657">
    <property type="entry name" value="CNT_C_dom"/>
</dbReference>
<comment type="caution">
    <text evidence="7">Lacks conserved residue(s) required for the propagation of feature annotation.</text>
</comment>
<dbReference type="AlphaFoldDB" id="A0A1J1JIM1"/>
<dbReference type="Pfam" id="PF01773">
    <property type="entry name" value="Nucleos_tra2_N"/>
    <property type="match status" value="1"/>
</dbReference>
<evidence type="ECO:0000259" key="8">
    <source>
        <dbReference type="Pfam" id="PF01773"/>
    </source>
</evidence>
<evidence type="ECO:0000313" key="11">
    <source>
        <dbReference type="EMBL" id="CAD5929915.1"/>
    </source>
</evidence>
<accession>A0A1J1JIM1</accession>
<evidence type="ECO:0000256" key="2">
    <source>
        <dbReference type="ARBA" id="ARBA00009033"/>
    </source>
</evidence>
<dbReference type="GO" id="GO:0005415">
    <property type="term" value="F:nucleoside:sodium symporter activity"/>
    <property type="evidence" value="ECO:0007669"/>
    <property type="project" value="TreeGrafter"/>
</dbReference>
<feature type="transmembrane region" description="Helical" evidence="7">
    <location>
        <begin position="248"/>
        <end position="270"/>
    </location>
</feature>
<keyword evidence="3" id="KW-1003">Cell membrane</keyword>
<dbReference type="EMBL" id="LR882963">
    <property type="protein sequence ID" value="CAD5929915.1"/>
    <property type="molecule type" value="Genomic_DNA"/>
</dbReference>
<dbReference type="GO" id="GO:0005886">
    <property type="term" value="C:plasma membrane"/>
    <property type="evidence" value="ECO:0007669"/>
    <property type="project" value="UniProtKB-SubCell"/>
</dbReference>
<evidence type="ECO:0000256" key="3">
    <source>
        <dbReference type="ARBA" id="ARBA00022475"/>
    </source>
</evidence>
<evidence type="ECO:0000256" key="4">
    <source>
        <dbReference type="ARBA" id="ARBA00022692"/>
    </source>
</evidence>
<name>A0A1J1JIM1_PLAAG</name>
<evidence type="ECO:0000256" key="1">
    <source>
        <dbReference type="ARBA" id="ARBA00004651"/>
    </source>
</evidence>
<dbReference type="GeneID" id="77286659"/>
<feature type="transmembrane region" description="Helical" evidence="7">
    <location>
        <begin position="87"/>
        <end position="106"/>
    </location>
</feature>
<organism evidence="12">
    <name type="scientific">Planktothrix agardhii</name>
    <name type="common">Oscillatoria agardhii</name>
    <dbReference type="NCBI Taxonomy" id="1160"/>
    <lineage>
        <taxon>Bacteria</taxon>
        <taxon>Bacillati</taxon>
        <taxon>Cyanobacteriota</taxon>
        <taxon>Cyanophyceae</taxon>
        <taxon>Oscillatoriophycideae</taxon>
        <taxon>Oscillatoriales</taxon>
        <taxon>Microcoleaceae</taxon>
        <taxon>Planktothrix</taxon>
    </lineage>
</organism>
<dbReference type="NCBIfam" id="TIGR00804">
    <property type="entry name" value="nupC"/>
    <property type="match status" value="1"/>
</dbReference>
<keyword evidence="6 7" id="KW-0472">Membrane</keyword>
<evidence type="ECO:0000313" key="12">
    <source>
        <dbReference type="EMBL" id="CUM60585.1"/>
    </source>
</evidence>
<dbReference type="Pfam" id="PF07662">
    <property type="entry name" value="Nucleos_tra2_C"/>
    <property type="match status" value="1"/>
</dbReference>
<keyword evidence="7" id="KW-0813">Transport</keyword>
<evidence type="ECO:0000259" key="10">
    <source>
        <dbReference type="Pfam" id="PF07670"/>
    </source>
</evidence>
<feature type="transmembrane region" description="Helical" evidence="7">
    <location>
        <begin position="290"/>
        <end position="313"/>
    </location>
</feature>
<reference evidence="11" key="2">
    <citation type="submission" date="2020-09" db="EMBL/GenBank/DDBJ databases">
        <authorList>
            <person name="Blom J."/>
        </authorList>
    </citation>
    <scope>NUCLEOTIDE SEQUENCE</scope>
    <source>
        <strain evidence="11">No.66</strain>
    </source>
</reference>
<comment type="similarity">
    <text evidence="2 7">Belongs to the concentrative nucleoside transporter (CNT) (TC 2.A.41) family.</text>
</comment>
<dbReference type="InterPro" id="IPR008276">
    <property type="entry name" value="C_nuclsd_transpt"/>
</dbReference>
<evidence type="ECO:0000256" key="5">
    <source>
        <dbReference type="ARBA" id="ARBA00022989"/>
    </source>
</evidence>
<dbReference type="PANTHER" id="PTHR10590:SF4">
    <property type="entry name" value="SOLUTE CARRIER FAMILY 28 MEMBER 3"/>
    <property type="match status" value="1"/>
</dbReference>
<sequence>MERGISLLGLFVFVGISYLCSVNRQAVRWHPVLWGIGLQFILAVLILKTQAGFALFEFLGNAVSHFLNFSDQGAKFVFGEDFQDHFIAFKVLPTIIFFSSFISILYHYKILQKIVEAVAWVMMRTLKTSGSETLSCSANIFIGQTEAPLLIKPYIYTLTNSELHAVMTGGFATIAGGVMAAYISFGIPAEHILAASVMSAPAALAISKIFYPETEISLTKGKVKIEVQPTSANGIDAAATGASDGMKLALNVAAMLIAFLGLLALINGVLQWLGSFWGMPSLSLEGILGYLFAPVAWLMGIPIADCLQVGVLLGKKTVLNEFIAYLDLKQLIENSQQLAQGKGGENSVSTISERAIIISTYALCGFSNIGSIAIQIGGISAIAPERQADVARLGIRAMIAGSIACFMTACIAGILL</sequence>
<dbReference type="Proteomes" id="UP001153761">
    <property type="component" value="Chromosome"/>
</dbReference>
<dbReference type="Pfam" id="PF07670">
    <property type="entry name" value="Gate"/>
    <property type="match status" value="1"/>
</dbReference>
<feature type="domain" description="Nucleoside transporter/FeoB GTPase Gate" evidence="10">
    <location>
        <begin position="88"/>
        <end position="186"/>
    </location>
</feature>
<dbReference type="RefSeq" id="WP_227366358.1">
    <property type="nucleotide sequence ID" value="NZ_JBAVBW010000231.1"/>
</dbReference>
<dbReference type="InterPro" id="IPR018270">
    <property type="entry name" value="C_nuclsd_transpt_met_bac"/>
</dbReference>
<feature type="transmembrane region" description="Helical" evidence="7">
    <location>
        <begin position="191"/>
        <end position="211"/>
    </location>
</feature>
<dbReference type="InterPro" id="IPR002668">
    <property type="entry name" value="CNT_N_dom"/>
</dbReference>
<dbReference type="InterPro" id="IPR011642">
    <property type="entry name" value="Gate_dom"/>
</dbReference>
<evidence type="ECO:0000259" key="9">
    <source>
        <dbReference type="Pfam" id="PF07662"/>
    </source>
</evidence>
<feature type="domain" description="Concentrative nucleoside transporter C-terminal" evidence="9">
    <location>
        <begin position="191"/>
        <end position="413"/>
    </location>
</feature>
<gene>
    <name evidence="11" type="primary">SLC28A3</name>
    <name evidence="11" type="ORF">PANO66_01278</name>
    <name evidence="12" type="ORF">PLAM_2619</name>
</gene>
<dbReference type="PANTHER" id="PTHR10590">
    <property type="entry name" value="SODIUM/NUCLEOSIDE COTRANSPORTER"/>
    <property type="match status" value="1"/>
</dbReference>
<evidence type="ECO:0000256" key="7">
    <source>
        <dbReference type="RuleBase" id="RU362018"/>
    </source>
</evidence>
<feature type="transmembrane region" description="Helical" evidence="7">
    <location>
        <begin position="29"/>
        <end position="46"/>
    </location>
</feature>
<evidence type="ECO:0000256" key="6">
    <source>
        <dbReference type="ARBA" id="ARBA00023136"/>
    </source>
</evidence>
<dbReference type="EMBL" id="LO018304">
    <property type="protein sequence ID" value="CUM60585.1"/>
    <property type="molecule type" value="Genomic_DNA"/>
</dbReference>
<protein>
    <recommendedName>
        <fullName evidence="7">Nucleoside permease</fullName>
    </recommendedName>
</protein>
<keyword evidence="4 7" id="KW-0812">Transmembrane</keyword>
<reference evidence="12" key="1">
    <citation type="submission" date="2015-09" db="EMBL/GenBank/DDBJ databases">
        <authorList>
            <person name="Jackson K.R."/>
            <person name="Lunt B.L."/>
            <person name="Fisher J.N.B."/>
            <person name="Gardner A.V."/>
            <person name="Bailey M.E."/>
            <person name="Deus L.M."/>
            <person name="Earl A.S."/>
            <person name="Gibby P.D."/>
            <person name="Hartmann K.A."/>
            <person name="Liu J.E."/>
            <person name="Manci A.M."/>
            <person name="Nielsen D.A."/>
            <person name="Solomon M.B."/>
            <person name="Breakwell D.P."/>
            <person name="Burnett S.H."/>
            <person name="Grose J.H."/>
        </authorList>
    </citation>
    <scope>NUCLEOTIDE SEQUENCE</scope>
    <source>
        <strain evidence="12">7805</strain>
    </source>
</reference>
<proteinExistence type="inferred from homology"/>
<feature type="transmembrane region" description="Helical" evidence="7">
    <location>
        <begin position="393"/>
        <end position="415"/>
    </location>
</feature>
<feature type="transmembrane region" description="Helical" evidence="7">
    <location>
        <begin position="163"/>
        <end position="185"/>
    </location>
</feature>
<keyword evidence="5 7" id="KW-1133">Transmembrane helix</keyword>